<dbReference type="GO" id="GO:0048564">
    <property type="term" value="P:photosystem I assembly"/>
    <property type="evidence" value="ECO:0007669"/>
    <property type="project" value="EnsemblPlants"/>
</dbReference>
<dbReference type="HOGENOM" id="CLU_095837_0_0_1"/>
<dbReference type="PANTHER" id="PTHR37233:SF2">
    <property type="entry name" value="TRANSMEMBRANE PROTEIN"/>
    <property type="match status" value="1"/>
</dbReference>
<accession>W1PE33</accession>
<dbReference type="AlphaFoldDB" id="W1PE33"/>
<keyword evidence="2" id="KW-0472">Membrane</keyword>
<proteinExistence type="predicted"/>
<dbReference type="EMBL" id="KI394011">
    <property type="protein sequence ID" value="ERN05315.1"/>
    <property type="molecule type" value="Genomic_DNA"/>
</dbReference>
<keyword evidence="2" id="KW-1133">Transmembrane helix</keyword>
<dbReference type="Gramene" id="ERN05315">
    <property type="protein sequence ID" value="ERN05315"/>
    <property type="gene ID" value="AMTR_s00007p00164520"/>
</dbReference>
<dbReference type="PANTHER" id="PTHR37233">
    <property type="entry name" value="TRANSMEMBRANE PROTEIN"/>
    <property type="match status" value="1"/>
</dbReference>
<evidence type="ECO:0000256" key="1">
    <source>
        <dbReference type="SAM" id="MobiDB-lite"/>
    </source>
</evidence>
<feature type="compositionally biased region" description="Polar residues" evidence="1">
    <location>
        <begin position="76"/>
        <end position="86"/>
    </location>
</feature>
<keyword evidence="4" id="KW-1185">Reference proteome</keyword>
<organism evidence="3 4">
    <name type="scientific">Amborella trichopoda</name>
    <dbReference type="NCBI Taxonomy" id="13333"/>
    <lineage>
        <taxon>Eukaryota</taxon>
        <taxon>Viridiplantae</taxon>
        <taxon>Streptophyta</taxon>
        <taxon>Embryophyta</taxon>
        <taxon>Tracheophyta</taxon>
        <taxon>Spermatophyta</taxon>
        <taxon>Magnoliopsida</taxon>
        <taxon>Amborellales</taxon>
        <taxon>Amborellaceae</taxon>
        <taxon>Amborella</taxon>
    </lineage>
</organism>
<keyword evidence="2" id="KW-0812">Transmembrane</keyword>
<sequence>MFILPGRLRRNQRWGRSLSVSDGDGIATDHVNTESERNARPVGESNDFSGVKIPSPFSPASKTNPNPPIIDRDGSASATKSNTDTLQEGPLAKSDKSLPSKRSSLTAREKLRAARVLSRYNETKPSKRPEMGSKVLEAIREGDKGKSRSGLPEAPTDLFDDSQRGLPKEGLTFELPGGTDLFVIVFSIVFISTVMFGTTYVVWKAGAIHFNEY</sequence>
<feature type="transmembrane region" description="Helical" evidence="2">
    <location>
        <begin position="181"/>
        <end position="203"/>
    </location>
</feature>
<feature type="region of interest" description="Disordered" evidence="1">
    <location>
        <begin position="17"/>
        <end position="105"/>
    </location>
</feature>
<dbReference type="STRING" id="13333.W1PE33"/>
<dbReference type="Proteomes" id="UP000017836">
    <property type="component" value="Unassembled WGS sequence"/>
</dbReference>
<evidence type="ECO:0000256" key="2">
    <source>
        <dbReference type="SAM" id="Phobius"/>
    </source>
</evidence>
<dbReference type="GO" id="GO:0009533">
    <property type="term" value="C:chloroplast stromal thylakoid"/>
    <property type="evidence" value="ECO:0007669"/>
    <property type="project" value="EnsemblPlants"/>
</dbReference>
<dbReference type="eggNOG" id="ENOG502QV1C">
    <property type="taxonomic scope" value="Eukaryota"/>
</dbReference>
<protein>
    <submittedName>
        <fullName evidence="3">Uncharacterized protein</fullName>
    </submittedName>
</protein>
<evidence type="ECO:0000313" key="4">
    <source>
        <dbReference type="Proteomes" id="UP000017836"/>
    </source>
</evidence>
<reference evidence="4" key="1">
    <citation type="journal article" date="2013" name="Science">
        <title>The Amborella genome and the evolution of flowering plants.</title>
        <authorList>
            <consortium name="Amborella Genome Project"/>
        </authorList>
    </citation>
    <scope>NUCLEOTIDE SEQUENCE [LARGE SCALE GENOMIC DNA]</scope>
</reference>
<gene>
    <name evidence="3" type="ORF">AMTR_s00007p00164520</name>
</gene>
<evidence type="ECO:0000313" key="3">
    <source>
        <dbReference type="EMBL" id="ERN05315.1"/>
    </source>
</evidence>
<feature type="region of interest" description="Disordered" evidence="1">
    <location>
        <begin position="140"/>
        <end position="163"/>
    </location>
</feature>
<name>W1PE33_AMBTC</name>